<gene>
    <name evidence="1" type="ORF">IAC10_13510</name>
</gene>
<dbReference type="EMBL" id="DVIU01000278">
    <property type="protein sequence ID" value="HIS37617.1"/>
    <property type="molecule type" value="Genomic_DNA"/>
</dbReference>
<dbReference type="Proteomes" id="UP000823928">
    <property type="component" value="Unassembled WGS sequence"/>
</dbReference>
<protein>
    <submittedName>
        <fullName evidence="1">Uncharacterized protein</fullName>
    </submittedName>
</protein>
<sequence>MCDINEEYRKKLKPHPRSKKVIEEMKKVMTKNDFFSVKYSEGSRNKDVLFILSCPGRIEFLRDKPCSGQTGKNLEEFIKILSEDFPAIFSDSDRYSYNIINSSEVVHFKMLGNDTEPNEKEIEKQIAVDKQNTSKMQLILNSKYIFCFGEKAKIYFENINTEFNKIYVECCHLGNQSLNTNNCLNSYIKNILGENCNQHNIKIKRRIKYLYELKKAQIEKMVKTVNSSSQEQKN</sequence>
<evidence type="ECO:0000313" key="2">
    <source>
        <dbReference type="Proteomes" id="UP000823928"/>
    </source>
</evidence>
<organism evidence="1 2">
    <name type="scientific">Candidatus Scatousia excrementigallinarum</name>
    <dbReference type="NCBI Taxonomy" id="2840935"/>
    <lineage>
        <taxon>Bacteria</taxon>
        <taxon>Candidatus Scatousia</taxon>
    </lineage>
</organism>
<name>A0A9D1F277_9BACT</name>
<accession>A0A9D1F277</accession>
<reference evidence="1" key="2">
    <citation type="journal article" date="2021" name="PeerJ">
        <title>Extensive microbial diversity within the chicken gut microbiome revealed by metagenomics and culture.</title>
        <authorList>
            <person name="Gilroy R."/>
            <person name="Ravi A."/>
            <person name="Getino M."/>
            <person name="Pursley I."/>
            <person name="Horton D.L."/>
            <person name="Alikhan N.F."/>
            <person name="Baker D."/>
            <person name="Gharbi K."/>
            <person name="Hall N."/>
            <person name="Watson M."/>
            <person name="Adriaenssens E.M."/>
            <person name="Foster-Nyarko E."/>
            <person name="Jarju S."/>
            <person name="Secka A."/>
            <person name="Antonio M."/>
            <person name="Oren A."/>
            <person name="Chaudhuri R.R."/>
            <person name="La Ragione R."/>
            <person name="Hildebrand F."/>
            <person name="Pallen M.J."/>
        </authorList>
    </citation>
    <scope>NUCLEOTIDE SEQUENCE</scope>
    <source>
        <strain evidence="1">6276</strain>
    </source>
</reference>
<evidence type="ECO:0000313" key="1">
    <source>
        <dbReference type="EMBL" id="HIS37617.1"/>
    </source>
</evidence>
<dbReference type="AlphaFoldDB" id="A0A9D1F277"/>
<comment type="caution">
    <text evidence="1">The sequence shown here is derived from an EMBL/GenBank/DDBJ whole genome shotgun (WGS) entry which is preliminary data.</text>
</comment>
<proteinExistence type="predicted"/>
<reference evidence="1" key="1">
    <citation type="submission" date="2020-10" db="EMBL/GenBank/DDBJ databases">
        <authorList>
            <person name="Gilroy R."/>
        </authorList>
    </citation>
    <scope>NUCLEOTIDE SEQUENCE</scope>
    <source>
        <strain evidence="1">6276</strain>
    </source>
</reference>